<keyword evidence="3" id="KW-1185">Reference proteome</keyword>
<dbReference type="InterPro" id="IPR007709">
    <property type="entry name" value="N-FG_amidohydro"/>
</dbReference>
<sequence length="275" mass="30324">MLCDPFSPATKDEYAAFEVVEGRPGARLLLLCDHASARVPPELGDLGLPPSEFDRHIAYDIGMRGVTLRLAETLGVPAVLSTTSRLVIDPNRGEDDPTLVMRLSDGAVVPGNARVDAAEVRRRLDRYHRPYHDAITARIDAMIDAGETPVVIALHSFTPAWKGRPRPWHAGLLWDKDDRLTKPLLAALEAEGDLVVGDNEPYDGALKGDTMHRHGTERGLPHVLVELRQDLVADAAGQAGWAARFARLLPPILDLPEMRRITHFGSRTDTRRRTP</sequence>
<reference evidence="1" key="1">
    <citation type="journal article" date="2014" name="Int. J. Syst. Evol. Microbiol.">
        <title>Complete genome sequence of Corynebacterium casei LMG S-19264T (=DSM 44701T), isolated from a smear-ripened cheese.</title>
        <authorList>
            <consortium name="US DOE Joint Genome Institute (JGI-PGF)"/>
            <person name="Walter F."/>
            <person name="Albersmeier A."/>
            <person name="Kalinowski J."/>
            <person name="Ruckert C."/>
        </authorList>
    </citation>
    <scope>NUCLEOTIDE SEQUENCE</scope>
    <source>
        <strain evidence="1">VKM B-1606</strain>
    </source>
</reference>
<dbReference type="PIRSF" id="PIRSF029730">
    <property type="entry name" value="UCP029730"/>
    <property type="match status" value="1"/>
</dbReference>
<dbReference type="EMBL" id="BSFF01000009">
    <property type="protein sequence ID" value="GLK57321.1"/>
    <property type="molecule type" value="Genomic_DNA"/>
</dbReference>
<dbReference type="RefSeq" id="WP_204951915.1">
    <property type="nucleotide sequence ID" value="NZ_BSFF01000009.1"/>
</dbReference>
<dbReference type="Proteomes" id="UP001143400">
    <property type="component" value="Unassembled WGS sequence"/>
</dbReference>
<accession>A0A9W6IY83</accession>
<dbReference type="InterPro" id="IPR011227">
    <property type="entry name" value="UCP029730"/>
</dbReference>
<dbReference type="EMBL" id="JAFBCY010000005">
    <property type="protein sequence ID" value="MBM7853465.1"/>
    <property type="molecule type" value="Genomic_DNA"/>
</dbReference>
<evidence type="ECO:0000313" key="4">
    <source>
        <dbReference type="Proteomes" id="UP001143400"/>
    </source>
</evidence>
<evidence type="ECO:0000313" key="3">
    <source>
        <dbReference type="Proteomes" id="UP000758856"/>
    </source>
</evidence>
<reference evidence="1" key="3">
    <citation type="submission" date="2023-01" db="EMBL/GenBank/DDBJ databases">
        <authorList>
            <person name="Sun Q."/>
            <person name="Evtushenko L."/>
        </authorList>
    </citation>
    <scope>NUCLEOTIDE SEQUENCE</scope>
    <source>
        <strain evidence="1">VKM B-1606</strain>
    </source>
</reference>
<dbReference type="Proteomes" id="UP000758856">
    <property type="component" value="Unassembled WGS sequence"/>
</dbReference>
<comment type="caution">
    <text evidence="1">The sequence shown here is derived from an EMBL/GenBank/DDBJ whole genome shotgun (WGS) entry which is preliminary data.</text>
</comment>
<dbReference type="Gene3D" id="3.40.630.40">
    <property type="entry name" value="Zn-dependent exopeptidases"/>
    <property type="match status" value="1"/>
</dbReference>
<proteinExistence type="predicted"/>
<dbReference type="AlphaFoldDB" id="A0A9W6IY83"/>
<dbReference type="SUPFAM" id="SSF53187">
    <property type="entry name" value="Zn-dependent exopeptidases"/>
    <property type="match status" value="1"/>
</dbReference>
<reference evidence="2 3" key="2">
    <citation type="submission" date="2021-01" db="EMBL/GenBank/DDBJ databases">
        <title>Genomic Encyclopedia of Type Strains, Phase IV (KMG-IV): sequencing the most valuable type-strain genomes for metagenomic binning, comparative biology and taxonomic classification.</title>
        <authorList>
            <person name="Goeker M."/>
        </authorList>
    </citation>
    <scope>NUCLEOTIDE SEQUENCE [LARGE SCALE GENOMIC DNA]</scope>
    <source>
        <strain evidence="2 3">DSM 6130</strain>
    </source>
</reference>
<organism evidence="1 4">
    <name type="scientific">Methylopila capsulata</name>
    <dbReference type="NCBI Taxonomy" id="61654"/>
    <lineage>
        <taxon>Bacteria</taxon>
        <taxon>Pseudomonadati</taxon>
        <taxon>Pseudomonadota</taxon>
        <taxon>Alphaproteobacteria</taxon>
        <taxon>Hyphomicrobiales</taxon>
        <taxon>Methylopilaceae</taxon>
        <taxon>Methylopila</taxon>
    </lineage>
</organism>
<evidence type="ECO:0000313" key="2">
    <source>
        <dbReference type="EMBL" id="MBM7853465.1"/>
    </source>
</evidence>
<dbReference type="Pfam" id="PF05013">
    <property type="entry name" value="FGase"/>
    <property type="match status" value="1"/>
</dbReference>
<evidence type="ECO:0000313" key="1">
    <source>
        <dbReference type="EMBL" id="GLK57321.1"/>
    </source>
</evidence>
<name>A0A9W6IY83_9HYPH</name>
<protein>
    <submittedName>
        <fullName evidence="1">N-formylglutamate amidohydrolase</fullName>
    </submittedName>
</protein>
<gene>
    <name evidence="1" type="ORF">GCM10008170_33410</name>
    <name evidence="2" type="ORF">JOD31_003726</name>
</gene>